<keyword evidence="6" id="KW-1185">Reference proteome</keyword>
<keyword evidence="5" id="KW-0969">Cilium</keyword>
<accession>A0A7Z2NVG2</accession>
<dbReference type="EMBL" id="CP047895">
    <property type="protein sequence ID" value="QHL90159.1"/>
    <property type="molecule type" value="Genomic_DNA"/>
</dbReference>
<protein>
    <submittedName>
        <fullName evidence="5">Flagellar motor protein MotB</fullName>
    </submittedName>
</protein>
<feature type="transmembrane region" description="Helical" evidence="3">
    <location>
        <begin position="14"/>
        <end position="33"/>
    </location>
</feature>
<dbReference type="GO" id="GO:0016020">
    <property type="term" value="C:membrane"/>
    <property type="evidence" value="ECO:0007669"/>
    <property type="project" value="UniProtKB-SubCell"/>
</dbReference>
<dbReference type="Pfam" id="PF13677">
    <property type="entry name" value="MotB_plug"/>
    <property type="match status" value="1"/>
</dbReference>
<evidence type="ECO:0000256" key="2">
    <source>
        <dbReference type="ARBA" id="ARBA00023136"/>
    </source>
</evidence>
<keyword evidence="3" id="KW-0812">Transmembrane</keyword>
<gene>
    <name evidence="5" type="ORF">GVO57_04065</name>
</gene>
<evidence type="ECO:0000313" key="6">
    <source>
        <dbReference type="Proteomes" id="UP000464468"/>
    </source>
</evidence>
<organism evidence="5 6">
    <name type="scientific">Sphingomonas changnyeongensis</name>
    <dbReference type="NCBI Taxonomy" id="2698679"/>
    <lineage>
        <taxon>Bacteria</taxon>
        <taxon>Pseudomonadati</taxon>
        <taxon>Pseudomonadota</taxon>
        <taxon>Alphaproteobacteria</taxon>
        <taxon>Sphingomonadales</taxon>
        <taxon>Sphingomonadaceae</taxon>
        <taxon>Sphingomonas</taxon>
    </lineage>
</organism>
<proteinExistence type="predicted"/>
<name>A0A7Z2NVG2_9SPHN</name>
<evidence type="ECO:0000256" key="1">
    <source>
        <dbReference type="ARBA" id="ARBA00004370"/>
    </source>
</evidence>
<keyword evidence="5" id="KW-0966">Cell projection</keyword>
<comment type="subcellular location">
    <subcellularLocation>
        <location evidence="1">Membrane</location>
    </subcellularLocation>
</comment>
<keyword evidence="3" id="KW-1133">Transmembrane helix</keyword>
<evidence type="ECO:0000259" key="4">
    <source>
        <dbReference type="Pfam" id="PF13677"/>
    </source>
</evidence>
<evidence type="ECO:0000313" key="5">
    <source>
        <dbReference type="EMBL" id="QHL90159.1"/>
    </source>
</evidence>
<reference evidence="5 6" key="1">
    <citation type="submission" date="2020-01" db="EMBL/GenBank/DDBJ databases">
        <title>Sphingomonas sp. C33 whole genome sequece.</title>
        <authorList>
            <person name="Park C."/>
        </authorList>
    </citation>
    <scope>NUCLEOTIDE SEQUENCE [LARGE SCALE GENOMIC DNA]</scope>
    <source>
        <strain evidence="5 6">C33</strain>
    </source>
</reference>
<dbReference type="InterPro" id="IPR036737">
    <property type="entry name" value="OmpA-like_sf"/>
</dbReference>
<dbReference type="SUPFAM" id="SSF103088">
    <property type="entry name" value="OmpA-like"/>
    <property type="match status" value="1"/>
</dbReference>
<dbReference type="InterPro" id="IPR025713">
    <property type="entry name" value="MotB-like_N_dom"/>
</dbReference>
<dbReference type="KEGG" id="schy:GVO57_04065"/>
<keyword evidence="2 3" id="KW-0472">Membrane</keyword>
<evidence type="ECO:0000256" key="3">
    <source>
        <dbReference type="SAM" id="Phobius"/>
    </source>
</evidence>
<dbReference type="AlphaFoldDB" id="A0A7Z2NVG2"/>
<keyword evidence="5" id="KW-0282">Flagellum</keyword>
<dbReference type="Gene3D" id="3.30.1330.60">
    <property type="entry name" value="OmpA-like domain"/>
    <property type="match status" value="1"/>
</dbReference>
<feature type="domain" description="Motility protein B-like N-terminal" evidence="4">
    <location>
        <begin position="14"/>
        <end position="55"/>
    </location>
</feature>
<sequence length="157" mass="16257">MTPDALWTPRARPLWLVTLADLSLLLLGFFVLIQASARDPAPRRAAIAAGIRDAFGGTDAPRLAVAANRIDGFASGYARLPRAASAALAEWARQAAADPRSHIVVTGHATPAEGLALAAARAEAAARALPVDRARLRLAATVEPGAGHVALAISYDP</sequence>
<dbReference type="RefSeq" id="WP_160592074.1">
    <property type="nucleotide sequence ID" value="NZ_CP047895.1"/>
</dbReference>
<dbReference type="Proteomes" id="UP000464468">
    <property type="component" value="Chromosome"/>
</dbReference>